<evidence type="ECO:0000256" key="6">
    <source>
        <dbReference type="ARBA" id="ARBA00016340"/>
    </source>
</evidence>
<comment type="cofactor">
    <cofactor evidence="17">
        <name>Fe cation</name>
        <dbReference type="ChEBI" id="CHEBI:24875"/>
    </cofactor>
    <text evidence="17">Binds 1 Fe cation per subunit.</text>
</comment>
<keyword evidence="10 16" id="KW-0862">Zinc</keyword>
<feature type="binding site" description="in other chain" evidence="15">
    <location>
        <begin position="77"/>
        <end position="78"/>
    </location>
    <ligand>
        <name>UDP-alpha-D-glucose</name>
        <dbReference type="ChEBI" id="CHEBI:58885"/>
        <note>ligand shared between dimeric partners</note>
    </ligand>
</feature>
<evidence type="ECO:0000256" key="11">
    <source>
        <dbReference type="ARBA" id="ARBA00023004"/>
    </source>
</evidence>
<evidence type="ECO:0000256" key="1">
    <source>
        <dbReference type="ARBA" id="ARBA00001107"/>
    </source>
</evidence>
<evidence type="ECO:0000256" key="5">
    <source>
        <dbReference type="ARBA" id="ARBA00012384"/>
    </source>
</evidence>
<comment type="catalytic activity">
    <reaction evidence="1 18">
        <text>alpha-D-galactose 1-phosphate + UDP-alpha-D-glucose = alpha-D-glucose 1-phosphate + UDP-alpha-D-galactose</text>
        <dbReference type="Rhea" id="RHEA:13989"/>
        <dbReference type="ChEBI" id="CHEBI:58336"/>
        <dbReference type="ChEBI" id="CHEBI:58601"/>
        <dbReference type="ChEBI" id="CHEBI:58885"/>
        <dbReference type="ChEBI" id="CHEBI:66914"/>
        <dbReference type="EC" id="2.7.7.12"/>
    </reaction>
</comment>
<dbReference type="CDD" id="cd00608">
    <property type="entry name" value="GalT"/>
    <property type="match status" value="1"/>
</dbReference>
<dbReference type="RefSeq" id="XP_069228270.1">
    <property type="nucleotide sequence ID" value="XM_069375099.1"/>
</dbReference>
<dbReference type="Pfam" id="PF02744">
    <property type="entry name" value="GalP_UDP_tr_C"/>
    <property type="match status" value="1"/>
</dbReference>
<feature type="binding site" evidence="15">
    <location>
        <begin position="349"/>
        <end position="350"/>
    </location>
    <ligand>
        <name>UDP-alpha-D-glucose</name>
        <dbReference type="ChEBI" id="CHEBI:58885"/>
        <note>ligand shared between dimeric partners</note>
    </ligand>
</feature>
<evidence type="ECO:0000256" key="17">
    <source>
        <dbReference type="PIRSR" id="PIRSR000808-4"/>
    </source>
</evidence>
<feature type="binding site" evidence="16">
    <location>
        <position position="199"/>
    </location>
    <ligand>
        <name>Zn(2+)</name>
        <dbReference type="ChEBI" id="CHEBI:29105"/>
    </ligand>
</feature>
<feature type="binding site" description="in other chain" evidence="15">
    <location>
        <position position="61"/>
    </location>
    <ligand>
        <name>UDP-alpha-D-glucose</name>
        <dbReference type="ChEBI" id="CHEBI:58885"/>
        <note>ligand shared between dimeric partners</note>
    </ligand>
</feature>
<protein>
    <recommendedName>
        <fullName evidence="6 18">Galactose-1-phosphate uridylyltransferase</fullName>
        <ecNumber evidence="5 18">2.7.7.12</ecNumber>
    </recommendedName>
</protein>
<feature type="active site" description="Tele-UMP-histidine intermediate" evidence="14">
    <location>
        <position position="201"/>
    </location>
</feature>
<evidence type="ECO:0000256" key="10">
    <source>
        <dbReference type="ARBA" id="ARBA00022833"/>
    </source>
</evidence>
<dbReference type="EMBL" id="JAAQHG020000021">
    <property type="protein sequence ID" value="KAL1585164.1"/>
    <property type="molecule type" value="Genomic_DNA"/>
</dbReference>
<keyword evidence="11 17" id="KW-0408">Iron</keyword>
<keyword evidence="12 18" id="KW-0299">Galactose metabolism</keyword>
<dbReference type="GO" id="GO:0008270">
    <property type="term" value="F:zinc ion binding"/>
    <property type="evidence" value="ECO:0007669"/>
    <property type="project" value="InterPro"/>
</dbReference>
<dbReference type="FunFam" id="3.30.428.10:FF:000009">
    <property type="entry name" value="Galactose-1-phosphate uridylyltransferase"/>
    <property type="match status" value="1"/>
</dbReference>
<evidence type="ECO:0000256" key="15">
    <source>
        <dbReference type="PIRSR" id="PIRSR000808-2"/>
    </source>
</evidence>
<dbReference type="Pfam" id="PF01087">
    <property type="entry name" value="GalP_UDP_transf"/>
    <property type="match status" value="1"/>
</dbReference>
<comment type="pathway">
    <text evidence="2 18">Carbohydrate metabolism; galactose metabolism.</text>
</comment>
<feature type="domain" description="Galactose-1-phosphate uridyl transferase N-terminal" evidence="19">
    <location>
        <begin position="8"/>
        <end position="211"/>
    </location>
</feature>
<evidence type="ECO:0000256" key="13">
    <source>
        <dbReference type="ARBA" id="ARBA00023277"/>
    </source>
</evidence>
<sequence>MPDAILDDISHRRFNPLRGSWVLVSPHRTKRPWQGAQESAQKNELPSYDQSCYLCPGNKRAQGDSNPKYDSTFVFVNDYSAVKEEQAQYDAPKEDGSLSSRLLKAESTTGKCYVITFSPKHNLTLADMPAQDILPVINTWTKIYRAHLDPRSPLLNKAIPNGDAPAETNGSIIEAPKQQYRYMQIFENKGAAMGCSNPHPHGQVWTTTSLPEEPSIELQNMQQYRREHNDCHMLEDYAKLESEKGERTVFENESFWAGCPWWATWPFEVMVIAKTHKRALVDFNDKDRSDLAEVISEITRRYDNLFETSFPYSMGLHQAPLTGTAEEIEASHFHIHFYPPLLRSATVRKFLVGYEMMAEPQRDITPEQAAKRLRDCNGPLYRTLQ</sequence>
<comment type="similarity">
    <text evidence="3 18">Belongs to the galactose-1-phosphate uridylyltransferase type 1 family.</text>
</comment>
<dbReference type="PANTHER" id="PTHR11943:SF1">
    <property type="entry name" value="GALACTOSE-1-PHOSPHATE URIDYLYLTRANSFERASE"/>
    <property type="match status" value="1"/>
</dbReference>
<feature type="binding site" evidence="17">
    <location>
        <position position="317"/>
    </location>
    <ligand>
        <name>Fe cation</name>
        <dbReference type="ChEBI" id="CHEBI:24875"/>
    </ligand>
</feature>
<organism evidence="21 22">
    <name type="scientific">Cladosporium halotolerans</name>
    <dbReference type="NCBI Taxonomy" id="1052096"/>
    <lineage>
        <taxon>Eukaryota</taxon>
        <taxon>Fungi</taxon>
        <taxon>Dikarya</taxon>
        <taxon>Ascomycota</taxon>
        <taxon>Pezizomycotina</taxon>
        <taxon>Dothideomycetes</taxon>
        <taxon>Dothideomycetidae</taxon>
        <taxon>Cladosporiales</taxon>
        <taxon>Cladosporiaceae</taxon>
        <taxon>Cladosporium</taxon>
    </lineage>
</organism>
<evidence type="ECO:0000256" key="2">
    <source>
        <dbReference type="ARBA" id="ARBA00004947"/>
    </source>
</evidence>
<dbReference type="PANTHER" id="PTHR11943">
    <property type="entry name" value="GALACTOSE-1-PHOSPHATE URIDYLYLTRANSFERASE"/>
    <property type="match status" value="1"/>
</dbReference>
<dbReference type="PIRSF" id="PIRSF000808">
    <property type="entry name" value="GalT"/>
    <property type="match status" value="1"/>
</dbReference>
<feature type="binding site" evidence="17">
    <location>
        <position position="217"/>
    </location>
    <ligand>
        <name>Fe cation</name>
        <dbReference type="ChEBI" id="CHEBI:24875"/>
    </ligand>
</feature>
<feature type="binding site" evidence="16">
    <location>
        <position position="52"/>
    </location>
    <ligand>
        <name>Zn(2+)</name>
        <dbReference type="ChEBI" id="CHEBI:29105"/>
    </ligand>
</feature>
<feature type="binding site" description="in other chain" evidence="15">
    <location>
        <position position="361"/>
    </location>
    <ligand>
        <name>UDP-alpha-D-glucose</name>
        <dbReference type="ChEBI" id="CHEBI:58885"/>
        <note>ligand shared between dimeric partners</note>
    </ligand>
</feature>
<dbReference type="GO" id="GO:0005737">
    <property type="term" value="C:cytoplasm"/>
    <property type="evidence" value="ECO:0007669"/>
    <property type="project" value="TreeGrafter"/>
</dbReference>
<feature type="binding site" evidence="17">
    <location>
        <position position="336"/>
    </location>
    <ligand>
        <name>Fe cation</name>
        <dbReference type="ChEBI" id="CHEBI:24875"/>
    </ligand>
</feature>
<feature type="binding site" description="in other chain" evidence="15">
    <location>
        <position position="188"/>
    </location>
    <ligand>
        <name>UDP-alpha-D-glucose</name>
        <dbReference type="ChEBI" id="CHEBI:58885"/>
        <note>ligand shared between dimeric partners</note>
    </ligand>
</feature>
<name>A0AB34KJS1_9PEZI</name>
<reference evidence="21 22" key="1">
    <citation type="journal article" date="2020" name="Microbiol. Resour. Announc.">
        <title>Draft Genome Sequence of a Cladosporium Species Isolated from the Mesophotic Ascidian Didemnum maculosum.</title>
        <authorList>
            <person name="Gioti A."/>
            <person name="Siaperas R."/>
            <person name="Nikolaivits E."/>
            <person name="Le Goff G."/>
            <person name="Ouazzani J."/>
            <person name="Kotoulas G."/>
            <person name="Topakas E."/>
        </authorList>
    </citation>
    <scope>NUCLEOTIDE SEQUENCE [LARGE SCALE GENOMIC DNA]</scope>
    <source>
        <strain evidence="21 22">TM138-S3</strain>
    </source>
</reference>
<feature type="binding site" description="in other chain" evidence="15">
    <location>
        <begin position="194"/>
        <end position="196"/>
    </location>
    <ligand>
        <name>UDP-alpha-D-glucose</name>
        <dbReference type="ChEBI" id="CHEBI:58885"/>
        <note>ligand shared between dimeric partners</note>
    </ligand>
</feature>
<evidence type="ECO:0000256" key="9">
    <source>
        <dbReference type="ARBA" id="ARBA00022723"/>
    </source>
</evidence>
<dbReference type="InterPro" id="IPR019779">
    <property type="entry name" value="GalP_UDPtransf1_His-AS"/>
</dbReference>
<dbReference type="GO" id="GO:0008108">
    <property type="term" value="F:UDP-glucose:hexose-1-phosphate uridylyltransferase activity"/>
    <property type="evidence" value="ECO:0007669"/>
    <property type="project" value="UniProtKB-EC"/>
</dbReference>
<keyword evidence="22" id="KW-1185">Reference proteome</keyword>
<keyword evidence="9 16" id="KW-0479">Metal-binding</keyword>
<evidence type="ECO:0000256" key="4">
    <source>
        <dbReference type="ARBA" id="ARBA00011738"/>
    </source>
</evidence>
<feature type="binding site" description="in other chain" evidence="15">
    <location>
        <position position="203"/>
    </location>
    <ligand>
        <name>UDP-alpha-D-glucose</name>
        <dbReference type="ChEBI" id="CHEBI:58885"/>
        <note>ligand shared between dimeric partners</note>
    </ligand>
</feature>
<dbReference type="Proteomes" id="UP000803884">
    <property type="component" value="Unassembled WGS sequence"/>
</dbReference>
<evidence type="ECO:0000256" key="7">
    <source>
        <dbReference type="ARBA" id="ARBA00022679"/>
    </source>
</evidence>
<evidence type="ECO:0000313" key="21">
    <source>
        <dbReference type="EMBL" id="KAL1585164.1"/>
    </source>
</evidence>
<dbReference type="GO" id="GO:0033499">
    <property type="term" value="P:galactose catabolic process via UDP-galactose, Leloir pathway"/>
    <property type="evidence" value="ECO:0007669"/>
    <property type="project" value="TreeGrafter"/>
</dbReference>
<evidence type="ECO:0000259" key="20">
    <source>
        <dbReference type="Pfam" id="PF02744"/>
    </source>
</evidence>
<comment type="subunit">
    <text evidence="4">Homodimer.</text>
</comment>
<evidence type="ECO:0000256" key="3">
    <source>
        <dbReference type="ARBA" id="ARBA00010951"/>
    </source>
</evidence>
<evidence type="ECO:0000256" key="8">
    <source>
        <dbReference type="ARBA" id="ARBA00022695"/>
    </source>
</evidence>
<dbReference type="FunFam" id="3.30.428.10:FF:000001">
    <property type="entry name" value="Galactose-1-phosphate uridylyltransferase"/>
    <property type="match status" value="1"/>
</dbReference>
<keyword evidence="7 18" id="KW-0808">Transferase</keyword>
<feature type="domain" description="Galactose-1-phosphate uridyl transferase C-terminal" evidence="20">
    <location>
        <begin position="218"/>
        <end position="375"/>
    </location>
</feature>
<feature type="binding site" evidence="16">
    <location>
        <position position="121"/>
    </location>
    <ligand>
        <name>Zn(2+)</name>
        <dbReference type="ChEBI" id="CHEBI:29105"/>
    </ligand>
</feature>
<dbReference type="InterPro" id="IPR001937">
    <property type="entry name" value="GalP_UDPtransf1"/>
</dbReference>
<gene>
    <name evidence="21" type="ORF">WHR41_06494</name>
</gene>
<evidence type="ECO:0000256" key="12">
    <source>
        <dbReference type="ARBA" id="ARBA00023144"/>
    </source>
</evidence>
<dbReference type="PROSITE" id="PS00117">
    <property type="entry name" value="GAL_P_UDP_TRANSF_I"/>
    <property type="match status" value="1"/>
</dbReference>
<dbReference type="EC" id="2.7.7.12" evidence="5 18"/>
<proteinExistence type="inferred from homology"/>
<feature type="binding site" evidence="15">
    <location>
        <begin position="28"/>
        <end position="31"/>
    </location>
    <ligand>
        <name>UDP-alpha-D-glucose</name>
        <dbReference type="ChEBI" id="CHEBI:58885"/>
        <note>ligand shared between dimeric partners</note>
    </ligand>
</feature>
<comment type="cofactor">
    <cofactor evidence="16">
        <name>Zn(2+)</name>
        <dbReference type="ChEBI" id="CHEBI:29105"/>
    </cofactor>
    <text evidence="16">Binds 1 zinc ion per subunit.</text>
</comment>
<dbReference type="SUPFAM" id="SSF54197">
    <property type="entry name" value="HIT-like"/>
    <property type="match status" value="2"/>
</dbReference>
<evidence type="ECO:0000313" key="22">
    <source>
        <dbReference type="Proteomes" id="UP000803884"/>
    </source>
</evidence>
<dbReference type="InterPro" id="IPR005850">
    <property type="entry name" value="GalP_Utransf_C"/>
</dbReference>
<feature type="binding site" evidence="15">
    <location>
        <begin position="354"/>
        <end position="355"/>
    </location>
    <ligand>
        <name>UDP-alpha-D-glucose</name>
        <dbReference type="ChEBI" id="CHEBI:58885"/>
        <note>ligand shared between dimeric partners</note>
    </ligand>
</feature>
<keyword evidence="13 18" id="KW-0119">Carbohydrate metabolism</keyword>
<evidence type="ECO:0000259" key="19">
    <source>
        <dbReference type="Pfam" id="PF01087"/>
    </source>
</evidence>
<feature type="binding site" evidence="17">
    <location>
        <position position="334"/>
    </location>
    <ligand>
        <name>Fe cation</name>
        <dbReference type="ChEBI" id="CHEBI:24875"/>
    </ligand>
</feature>
<dbReference type="AlphaFoldDB" id="A0AB34KJS1"/>
<dbReference type="GeneID" id="96007937"/>
<dbReference type="InterPro" id="IPR036265">
    <property type="entry name" value="HIT-like_sf"/>
</dbReference>
<feature type="binding site" evidence="16">
    <location>
        <position position="55"/>
    </location>
    <ligand>
        <name>Zn(2+)</name>
        <dbReference type="ChEBI" id="CHEBI:29105"/>
    </ligand>
</feature>
<comment type="caution">
    <text evidence="21">The sequence shown here is derived from an EMBL/GenBank/DDBJ whole genome shotgun (WGS) entry which is preliminary data.</text>
</comment>
<dbReference type="InterPro" id="IPR005849">
    <property type="entry name" value="GalP_Utransf_N"/>
</dbReference>
<keyword evidence="8 18" id="KW-0548">Nucleotidyltransferase</keyword>
<dbReference type="Gene3D" id="3.30.428.10">
    <property type="entry name" value="HIT-like"/>
    <property type="match status" value="2"/>
</dbReference>
<dbReference type="NCBIfam" id="TIGR00209">
    <property type="entry name" value="galT_1"/>
    <property type="match status" value="1"/>
</dbReference>
<accession>A0AB34KJS1</accession>
<evidence type="ECO:0000256" key="18">
    <source>
        <dbReference type="RuleBase" id="RU000506"/>
    </source>
</evidence>
<evidence type="ECO:0000256" key="14">
    <source>
        <dbReference type="PIRSR" id="PIRSR000808-1"/>
    </source>
</evidence>
<evidence type="ECO:0000256" key="16">
    <source>
        <dbReference type="PIRSR" id="PIRSR000808-3"/>
    </source>
</evidence>